<feature type="transmembrane region" description="Helical" evidence="5">
    <location>
        <begin position="239"/>
        <end position="259"/>
    </location>
</feature>
<gene>
    <name evidence="6" type="ORF">CNMCM5623_000821</name>
    <name evidence="7" type="ORF">CNMCM7691_000310</name>
</gene>
<dbReference type="OrthoDB" id="3358017at2759"/>
<evidence type="ECO:0000313" key="6">
    <source>
        <dbReference type="EMBL" id="KAF7167485.1"/>
    </source>
</evidence>
<dbReference type="GO" id="GO:0016020">
    <property type="term" value="C:membrane"/>
    <property type="evidence" value="ECO:0007669"/>
    <property type="project" value="UniProtKB-SubCell"/>
</dbReference>
<evidence type="ECO:0000313" key="8">
    <source>
        <dbReference type="Proteomes" id="UP000641853"/>
    </source>
</evidence>
<keyword evidence="2 5" id="KW-0812">Transmembrane</keyword>
<dbReference type="EMBL" id="JACBAE010001285">
    <property type="protein sequence ID" value="KAF7167485.1"/>
    <property type="molecule type" value="Genomic_DNA"/>
</dbReference>
<feature type="transmembrane region" description="Helical" evidence="5">
    <location>
        <begin position="151"/>
        <end position="175"/>
    </location>
</feature>
<feature type="transmembrane region" description="Helical" evidence="5">
    <location>
        <begin position="204"/>
        <end position="224"/>
    </location>
</feature>
<comment type="caution">
    <text evidence="7">The sequence shown here is derived from an EMBL/GenBank/DDBJ whole genome shotgun (WGS) entry which is preliminary data.</text>
</comment>
<dbReference type="PANTHER" id="PTHR31465">
    <property type="entry name" value="PROTEIN RTA1-RELATED"/>
    <property type="match status" value="1"/>
</dbReference>
<evidence type="ECO:0000256" key="2">
    <source>
        <dbReference type="ARBA" id="ARBA00022692"/>
    </source>
</evidence>
<evidence type="ECO:0000256" key="4">
    <source>
        <dbReference type="ARBA" id="ARBA00023136"/>
    </source>
</evidence>
<keyword evidence="3 5" id="KW-1133">Transmembrane helix</keyword>
<evidence type="ECO:0000256" key="3">
    <source>
        <dbReference type="ARBA" id="ARBA00022989"/>
    </source>
</evidence>
<evidence type="ECO:0000256" key="5">
    <source>
        <dbReference type="SAM" id="Phobius"/>
    </source>
</evidence>
<dbReference type="PANTHER" id="PTHR31465:SF1">
    <property type="entry name" value="PROTEIN RTA1-RELATED"/>
    <property type="match status" value="1"/>
</dbReference>
<dbReference type="Proteomes" id="UP000654922">
    <property type="component" value="Unassembled WGS sequence"/>
</dbReference>
<dbReference type="AlphaFoldDB" id="A0A8H6QXS9"/>
<feature type="transmembrane region" description="Helical" evidence="5">
    <location>
        <begin position="74"/>
        <end position="97"/>
    </location>
</feature>
<organism evidence="7 8">
    <name type="scientific">Aspergillus felis</name>
    <dbReference type="NCBI Taxonomy" id="1287682"/>
    <lineage>
        <taxon>Eukaryota</taxon>
        <taxon>Fungi</taxon>
        <taxon>Dikarya</taxon>
        <taxon>Ascomycota</taxon>
        <taxon>Pezizomycotina</taxon>
        <taxon>Eurotiomycetes</taxon>
        <taxon>Eurotiomycetidae</taxon>
        <taxon>Eurotiales</taxon>
        <taxon>Aspergillaceae</taxon>
        <taxon>Aspergillus</taxon>
        <taxon>Aspergillus subgen. Fumigati</taxon>
    </lineage>
</organism>
<evidence type="ECO:0000256" key="1">
    <source>
        <dbReference type="ARBA" id="ARBA00004141"/>
    </source>
</evidence>
<accession>A0A8H6QXS9</accession>
<keyword evidence="4 5" id="KW-0472">Membrane</keyword>
<keyword evidence="8" id="KW-1185">Reference proteome</keyword>
<dbReference type="EMBL" id="JACBAG010001820">
    <property type="protein sequence ID" value="KAF7181181.1"/>
    <property type="molecule type" value="Genomic_DNA"/>
</dbReference>
<feature type="transmembrane region" description="Helical" evidence="5">
    <location>
        <begin position="47"/>
        <end position="68"/>
    </location>
</feature>
<dbReference type="InterPro" id="IPR007568">
    <property type="entry name" value="RTA1"/>
</dbReference>
<protein>
    <recommendedName>
        <fullName evidence="9">RTA1 domain protein</fullName>
    </recommendedName>
</protein>
<dbReference type="Proteomes" id="UP000641853">
    <property type="component" value="Unassembled WGS sequence"/>
</dbReference>
<feature type="transmembrane region" description="Helical" evidence="5">
    <location>
        <begin position="16"/>
        <end position="35"/>
    </location>
</feature>
<sequence length="280" mass="30853">MSSNNGFVLYHYEPSLPAAIVFSVLFNITTLAHLYQRFKSGSKYMNPFIVGGFFQVTGYGCRAASHFFENSTTLYAIQTLLVLLAPTLYAASIYMILGRTIQFLHAERLSPVPTRWMTKVFVAGDILSFILQGAGGGVMSAGGANSQDIGTYIIVAGLGVQLLFFGVFVIVAWVFHFRFSSSEDAGTDVNTSGKVPWARSWNGLLWVLYLVSGLILIRSAFRMVEFAQGFNGYLIRHEIFMYVLDTALMFVLMVVMNVVHPSGVLGRVKGEMVECETLGA</sequence>
<reference evidence="7" key="1">
    <citation type="submission" date="2020-06" db="EMBL/GenBank/DDBJ databases">
        <title>Draft genome sequences of strains closely related to Aspergillus parafelis and Aspergillus hiratsukae.</title>
        <authorList>
            <person name="Dos Santos R.A.C."/>
            <person name="Rivero-Menendez O."/>
            <person name="Steenwyk J.L."/>
            <person name="Mead M.E."/>
            <person name="Goldman G.H."/>
            <person name="Alastruey-Izquierdo A."/>
            <person name="Rokas A."/>
        </authorList>
    </citation>
    <scope>NUCLEOTIDE SEQUENCE</scope>
    <source>
        <strain evidence="6">CNM-CM5623</strain>
        <strain evidence="7">CNM-CM7691</strain>
    </source>
</reference>
<evidence type="ECO:0008006" key="9">
    <source>
        <dbReference type="Google" id="ProtNLM"/>
    </source>
</evidence>
<comment type="subcellular location">
    <subcellularLocation>
        <location evidence="1">Membrane</location>
        <topology evidence="1">Multi-pass membrane protein</topology>
    </subcellularLocation>
</comment>
<name>A0A8H6QXS9_9EURO</name>
<proteinExistence type="predicted"/>
<dbReference type="Pfam" id="PF04479">
    <property type="entry name" value="RTA1"/>
    <property type="match status" value="1"/>
</dbReference>
<evidence type="ECO:0000313" key="7">
    <source>
        <dbReference type="EMBL" id="KAF7181181.1"/>
    </source>
</evidence>